<dbReference type="Gene3D" id="3.40.630.10">
    <property type="entry name" value="Zn peptidases"/>
    <property type="match status" value="1"/>
</dbReference>
<protein>
    <submittedName>
        <fullName evidence="1">EF2563 family selenium-dependent molybdenum hydroxylase system protein</fullName>
    </submittedName>
</protein>
<reference evidence="1" key="2">
    <citation type="submission" date="2021-04" db="EMBL/GenBank/DDBJ databases">
        <authorList>
            <person name="Gilroy R."/>
        </authorList>
    </citation>
    <scope>NUCLEOTIDE SEQUENCE</scope>
    <source>
        <strain evidence="1">CHK195-9823</strain>
    </source>
</reference>
<sequence length="271" mass="29584">MKPIIVRGGGDLATATIHRLCKSGYPVIILECEQPSAIRRLVSFCQAVYEGTMEVEGMTCSLAESFEQALEQVSWNHPQLIVDPQGKCLEKYHPDILVDGILAKKNLGTRKDMAELTIALGPGFTAGEDVDYVIETKRGHYLGRIISQGAAIPNTGVPGVIGGYGKERVIHSPCPGIFHQEKEIGDWVEKGSRIGWVEREGEPASVYTEISGVLRGIIQEGYPVTEHFKIADVDPRKESQAHCALISDKARCIAGSVLELVSAYEKGVLER</sequence>
<proteinExistence type="predicted"/>
<dbReference type="AlphaFoldDB" id="A0A9D1PAM6"/>
<evidence type="ECO:0000313" key="2">
    <source>
        <dbReference type="Proteomes" id="UP000886814"/>
    </source>
</evidence>
<dbReference type="NCBIfam" id="TIGR03309">
    <property type="entry name" value="matur_yqeB"/>
    <property type="match status" value="1"/>
</dbReference>
<dbReference type="EMBL" id="DXIQ01000010">
    <property type="protein sequence ID" value="HIV37729.1"/>
    <property type="molecule type" value="Genomic_DNA"/>
</dbReference>
<evidence type="ECO:0000313" key="1">
    <source>
        <dbReference type="EMBL" id="HIV37729.1"/>
    </source>
</evidence>
<dbReference type="InterPro" id="IPR017695">
    <property type="entry name" value="Se-dep_Mo_hydrolase_YqeB"/>
</dbReference>
<comment type="caution">
    <text evidence="1">The sequence shown here is derived from an EMBL/GenBank/DDBJ whole genome shotgun (WGS) entry which is preliminary data.</text>
</comment>
<dbReference type="Proteomes" id="UP000886814">
    <property type="component" value="Unassembled WGS sequence"/>
</dbReference>
<name>A0A9D1PAM6_9FIRM</name>
<organism evidence="1 2">
    <name type="scientific">Candidatus Blautia stercorigallinarum</name>
    <dbReference type="NCBI Taxonomy" id="2838501"/>
    <lineage>
        <taxon>Bacteria</taxon>
        <taxon>Bacillati</taxon>
        <taxon>Bacillota</taxon>
        <taxon>Clostridia</taxon>
        <taxon>Lachnospirales</taxon>
        <taxon>Lachnospiraceae</taxon>
        <taxon>Blautia</taxon>
    </lineage>
</organism>
<gene>
    <name evidence="1" type="ORF">H9747_01810</name>
</gene>
<accession>A0A9D1PAM6</accession>
<reference evidence="1" key="1">
    <citation type="journal article" date="2021" name="PeerJ">
        <title>Extensive microbial diversity within the chicken gut microbiome revealed by metagenomics and culture.</title>
        <authorList>
            <person name="Gilroy R."/>
            <person name="Ravi A."/>
            <person name="Getino M."/>
            <person name="Pursley I."/>
            <person name="Horton D.L."/>
            <person name="Alikhan N.F."/>
            <person name="Baker D."/>
            <person name="Gharbi K."/>
            <person name="Hall N."/>
            <person name="Watson M."/>
            <person name="Adriaenssens E.M."/>
            <person name="Foster-Nyarko E."/>
            <person name="Jarju S."/>
            <person name="Secka A."/>
            <person name="Antonio M."/>
            <person name="Oren A."/>
            <person name="Chaudhuri R.R."/>
            <person name="La Ragione R."/>
            <person name="Hildebrand F."/>
            <person name="Pallen M.J."/>
        </authorList>
    </citation>
    <scope>NUCLEOTIDE SEQUENCE</scope>
    <source>
        <strain evidence="1">CHK195-9823</strain>
    </source>
</reference>